<evidence type="ECO:0000256" key="1">
    <source>
        <dbReference type="SAM" id="Phobius"/>
    </source>
</evidence>
<feature type="transmembrane region" description="Helical" evidence="1">
    <location>
        <begin position="313"/>
        <end position="337"/>
    </location>
</feature>
<dbReference type="EMBL" id="VJXW01000002">
    <property type="protein sequence ID" value="TRW28389.1"/>
    <property type="molecule type" value="Genomic_DNA"/>
</dbReference>
<sequence>MAKREYGQEQPYIPVGIFKLRLPFIHYRVEVSELLQAILMCSTCLGAIPVLTENLGIPFELAWSMVIINGLLYTIHATWGDPVVPGWITPAIPLTLAYITGFEMGPERTQAMIALQIMVGVIFLVMGITGMASKLLRIVPESIKAGILMGAGLAAIIGEFTPGKRFDKTPITIGLCILLSYFMLFSEKFKKMRKSNFVLDKIAGFGMLPAIILAVIVGPIVGEYPVPNIDIFPIIHFPDINGILQHASIFGVGFPNIDLFIKAIPTAIVIYIIAFGDFVTTEALIGEADEIRQDEKIDFNANRSNLLSAVRNLIEGFFCAYPTLAGPLWAAVTASVAERYKEGPDKMQSIFSGVGTFRWATFIAVTLTPVVTLVQPILPAALSATLVVQGFICTRLAMESCPNRLDMGICGVIGAMIVAKGASWGLATGIVLVILLSIKDANKAKIAAEKVENE</sequence>
<feature type="transmembrane region" description="Helical" evidence="1">
    <location>
        <begin position="377"/>
        <end position="397"/>
    </location>
</feature>
<feature type="transmembrane region" description="Helical" evidence="1">
    <location>
        <begin position="349"/>
        <end position="371"/>
    </location>
</feature>
<feature type="transmembrane region" description="Helical" evidence="1">
    <location>
        <begin position="113"/>
        <end position="133"/>
    </location>
</feature>
<dbReference type="STRING" id="1871336.BBG48_05695"/>
<accession>A0A371IKT8</accession>
<evidence type="ECO:0000313" key="4">
    <source>
        <dbReference type="Proteomes" id="UP000093352"/>
    </source>
</evidence>
<dbReference type="GO" id="GO:0042925">
    <property type="term" value="F:benzoate transmembrane transporter activity"/>
    <property type="evidence" value="ECO:0007669"/>
    <property type="project" value="InterPro"/>
</dbReference>
<feature type="transmembrane region" description="Helical" evidence="1">
    <location>
        <begin position="145"/>
        <end position="163"/>
    </location>
</feature>
<comment type="caution">
    <text evidence="2">The sequence shown here is derived from an EMBL/GenBank/DDBJ whole genome shotgun (WGS) entry which is preliminary data.</text>
</comment>
<keyword evidence="4" id="KW-1185">Reference proteome</keyword>
<dbReference type="Proteomes" id="UP000093352">
    <property type="component" value="Unassembled WGS sequence"/>
</dbReference>
<reference evidence="2" key="2">
    <citation type="submission" date="2018-07" db="EMBL/GenBank/DDBJ databases">
        <authorList>
            <person name="Quirk P.G."/>
            <person name="Krulwich T.A."/>
        </authorList>
    </citation>
    <scope>NUCLEOTIDE SEQUENCE</scope>
    <source>
        <strain evidence="2">CCRI-22567</strain>
    </source>
</reference>
<organism evidence="2 4">
    <name type="scientific">Criibacterium bergeronii</name>
    <dbReference type="NCBI Taxonomy" id="1871336"/>
    <lineage>
        <taxon>Bacteria</taxon>
        <taxon>Bacillati</taxon>
        <taxon>Bacillota</taxon>
        <taxon>Clostridia</taxon>
        <taxon>Peptostreptococcales</taxon>
        <taxon>Filifactoraceae</taxon>
        <taxon>Criibacterium</taxon>
    </lineage>
</organism>
<evidence type="ECO:0000313" key="5">
    <source>
        <dbReference type="Proteomes" id="UP000319424"/>
    </source>
</evidence>
<protein>
    <recommendedName>
        <fullName evidence="6">Xanthine/uracil/vitamin C permease</fullName>
    </recommendedName>
</protein>
<gene>
    <name evidence="2" type="ORF">BBG48_006915</name>
    <name evidence="3" type="ORF">FL857_02685</name>
</gene>
<reference evidence="2 4" key="1">
    <citation type="journal article" date="2016" name="Genome Announc.">
        <title>Draft Genome Sequence of Criibacterium bergeronii gen. nov., sp. nov., Strain CCRI-22567T, Isolated from a Vaginal Sample from a Woman with Bacterial Vaginosis.</title>
        <authorList>
            <person name="Maheux A.F."/>
            <person name="Berube E."/>
            <person name="Boudreau D.K."/>
            <person name="Raymond F."/>
            <person name="Corbeil J."/>
            <person name="Roy P.H."/>
            <person name="Boissinot M."/>
            <person name="Omar R.F."/>
        </authorList>
    </citation>
    <scope>NUCLEOTIDE SEQUENCE [LARGE SCALE GENOMIC DNA]</scope>
    <source>
        <strain evidence="2 4">CCRI-22567</strain>
    </source>
</reference>
<keyword evidence="1" id="KW-1133">Transmembrane helix</keyword>
<reference evidence="3 5" key="3">
    <citation type="submission" date="2019-07" db="EMBL/GenBank/DDBJ databases">
        <title>Criibacterium bergeronii gen. nov., sp. nov. isolated from human clinical samples.</title>
        <authorList>
            <person name="Maheux A.F."/>
            <person name="Boudreau D.K."/>
            <person name="Berube E."/>
            <person name="Brodeur S."/>
            <person name="Bernard K.A."/>
            <person name="Abed J.Y."/>
            <person name="Ducrey E."/>
            <person name="Guay E.F."/>
            <person name="Raymond F."/>
            <person name="Corbeil J."/>
            <person name="Domingo M.-C."/>
            <person name="Roy P.H."/>
            <person name="Boissinot M."/>
            <person name="Tocheva E.I."/>
            <person name="Omar R.F."/>
        </authorList>
    </citation>
    <scope>NUCLEOTIDE SEQUENCE [LARGE SCALE GENOMIC DNA]</scope>
    <source>
        <strain evidence="3 5">CCRI-24246</strain>
    </source>
</reference>
<evidence type="ECO:0000313" key="2">
    <source>
        <dbReference type="EMBL" id="RDY21076.1"/>
    </source>
</evidence>
<feature type="transmembrane region" description="Helical" evidence="1">
    <location>
        <begin position="169"/>
        <end position="186"/>
    </location>
</feature>
<dbReference type="RefSeq" id="WP_068914094.1">
    <property type="nucleotide sequence ID" value="NZ_MBEW02000013.1"/>
</dbReference>
<feature type="transmembrane region" description="Helical" evidence="1">
    <location>
        <begin position="409"/>
        <end position="436"/>
    </location>
</feature>
<evidence type="ECO:0008006" key="6">
    <source>
        <dbReference type="Google" id="ProtNLM"/>
    </source>
</evidence>
<dbReference type="OrthoDB" id="354989at2"/>
<dbReference type="GO" id="GO:0016020">
    <property type="term" value="C:membrane"/>
    <property type="evidence" value="ECO:0007669"/>
    <property type="project" value="InterPro"/>
</dbReference>
<dbReference type="AlphaFoldDB" id="A0A371IKT8"/>
<feature type="transmembrane region" description="Helical" evidence="1">
    <location>
        <begin position="198"/>
        <end position="221"/>
    </location>
</feature>
<proteinExistence type="predicted"/>
<name>A0A371IKT8_9FIRM</name>
<keyword evidence="1" id="KW-0472">Membrane</keyword>
<dbReference type="EMBL" id="MBEW02000013">
    <property type="protein sequence ID" value="RDY21076.1"/>
    <property type="molecule type" value="Genomic_DNA"/>
</dbReference>
<dbReference type="Proteomes" id="UP000319424">
    <property type="component" value="Unassembled WGS sequence"/>
</dbReference>
<feature type="transmembrane region" description="Helical" evidence="1">
    <location>
        <begin position="82"/>
        <end position="101"/>
    </location>
</feature>
<evidence type="ECO:0000313" key="3">
    <source>
        <dbReference type="EMBL" id="TRW28389.1"/>
    </source>
</evidence>
<keyword evidence="1" id="KW-0812">Transmembrane</keyword>